<reference evidence="3 4" key="1">
    <citation type="submission" date="2024-01" db="EMBL/GenBank/DDBJ databases">
        <title>A telomere-to-telomere, gap-free genome of sweet tea (Lithocarpus litseifolius).</title>
        <authorList>
            <person name="Zhou J."/>
        </authorList>
    </citation>
    <scope>NUCLEOTIDE SEQUENCE [LARGE SCALE GENOMIC DNA]</scope>
    <source>
        <strain evidence="3">Zhou-2022a</strain>
        <tissue evidence="3">Leaf</tissue>
    </source>
</reference>
<feature type="region of interest" description="Disordered" evidence="1">
    <location>
        <begin position="1"/>
        <end position="64"/>
    </location>
</feature>
<keyword evidence="4" id="KW-1185">Reference proteome</keyword>
<gene>
    <name evidence="3" type="ORF">SO802_006525</name>
</gene>
<protein>
    <recommendedName>
        <fullName evidence="2">MULE transposase domain-containing protein</fullName>
    </recommendedName>
</protein>
<evidence type="ECO:0000313" key="4">
    <source>
        <dbReference type="Proteomes" id="UP001459277"/>
    </source>
</evidence>
<sequence length="389" mass="43650">MQPMTIGEDGTDSWDNQAEDDEVEPGQMGGGVMNSDYESEELLSLDESSSSSERGDDSSDDDIPIAEVDNSIRRSGYPIFRPVVKAKHLRFEKDMLFISTKQFKDAITDYAVHGGWGIKFVKNDLVRVRARCQPGCKFLAYLAKVPREKSFRLKTLNMEHTCSRSYRNPRCTASYIGKKLVKRVRRQPDIKLKDIQEVVHEKFVVDISAGKASRAREKAQGAVDGAHTAQFNQLWEYCDELRRCSPGSTVLMKVHTYNEGDLAVEHALATGLPYFERIYICLKGCKKGFLAGCRPIIGLDACHLKTKTGGQLMCAVGRDPGLDACHLKTKTGGQLMYAVGRNPNDEYFPFAYAVVEAETKDTWTWFLNLLLADIGDGNGWVFIYDQQKV</sequence>
<organism evidence="3 4">
    <name type="scientific">Lithocarpus litseifolius</name>
    <dbReference type="NCBI Taxonomy" id="425828"/>
    <lineage>
        <taxon>Eukaryota</taxon>
        <taxon>Viridiplantae</taxon>
        <taxon>Streptophyta</taxon>
        <taxon>Embryophyta</taxon>
        <taxon>Tracheophyta</taxon>
        <taxon>Spermatophyta</taxon>
        <taxon>Magnoliopsida</taxon>
        <taxon>eudicotyledons</taxon>
        <taxon>Gunneridae</taxon>
        <taxon>Pentapetalae</taxon>
        <taxon>rosids</taxon>
        <taxon>fabids</taxon>
        <taxon>Fagales</taxon>
        <taxon>Fagaceae</taxon>
        <taxon>Lithocarpus</taxon>
    </lineage>
</organism>
<dbReference type="EMBL" id="JAZDWU010000002">
    <property type="protein sequence ID" value="KAL0011417.1"/>
    <property type="molecule type" value="Genomic_DNA"/>
</dbReference>
<feature type="domain" description="MULE transposase" evidence="2">
    <location>
        <begin position="322"/>
        <end position="388"/>
    </location>
</feature>
<dbReference type="AlphaFoldDB" id="A0AAW2DNP1"/>
<dbReference type="PANTHER" id="PTHR31973">
    <property type="entry name" value="POLYPROTEIN, PUTATIVE-RELATED"/>
    <property type="match status" value="1"/>
</dbReference>
<accession>A0AAW2DNP1</accession>
<evidence type="ECO:0000313" key="3">
    <source>
        <dbReference type="EMBL" id="KAL0011417.1"/>
    </source>
</evidence>
<dbReference type="Proteomes" id="UP001459277">
    <property type="component" value="Unassembled WGS sequence"/>
</dbReference>
<dbReference type="Pfam" id="PF10551">
    <property type="entry name" value="MULE"/>
    <property type="match status" value="1"/>
</dbReference>
<evidence type="ECO:0000256" key="1">
    <source>
        <dbReference type="SAM" id="MobiDB-lite"/>
    </source>
</evidence>
<dbReference type="InterPro" id="IPR018289">
    <property type="entry name" value="MULE_transposase_dom"/>
</dbReference>
<evidence type="ECO:0000259" key="2">
    <source>
        <dbReference type="Pfam" id="PF10551"/>
    </source>
</evidence>
<feature type="compositionally biased region" description="Acidic residues" evidence="1">
    <location>
        <begin position="9"/>
        <end position="24"/>
    </location>
</feature>
<comment type="caution">
    <text evidence="3">The sequence shown here is derived from an EMBL/GenBank/DDBJ whole genome shotgun (WGS) entry which is preliminary data.</text>
</comment>
<name>A0AAW2DNP1_9ROSI</name>
<dbReference type="PANTHER" id="PTHR31973:SF187">
    <property type="entry name" value="MUTATOR TRANSPOSASE MUDRA PROTEIN"/>
    <property type="match status" value="1"/>
</dbReference>
<proteinExistence type="predicted"/>